<dbReference type="GO" id="GO:0046872">
    <property type="term" value="F:metal ion binding"/>
    <property type="evidence" value="ECO:0007669"/>
    <property type="project" value="InterPro"/>
</dbReference>
<sequence>MSKKLALITLLLCLGLNYALALDTLAVYEDSLANGLKILVLEKHDLPIASFQVWYRVGSRNERPGITGISHLLEHMMFKASGKIGPEDFTRIIQKYGGHANGSTSKDYTFYYENIAVEFLPQMMELEAGRMHDLKLDSLEFESERQVVMEERRLRENSPWGRLVEETEAAAFMAHPYGIPTLGWMSDLKAMTLDDLRSYYDTYYAPNNATCVIVGDIKPGAAVQQVQKYFGDIPRGAKPPPGVRTVEPEQRGERRVTVQRQAQTPLLIIAYHGCTSGSYDEVVLDLLLGILSEGQSSRFYQSLVYQQKVALYAESYNDARRDPGLFMLYAAPIAGRSTLELEQSLYAELEKVKKEGVTAGELEKARNQKRAGYIFSRQGNAGLGEQLGSAATRHGWHDVNKYLKDLEKVTPEDIKQAAQKYLTADNRTVATLVPQAVKGQEK</sequence>
<accession>A0A933IDL9</accession>
<evidence type="ECO:0000259" key="4">
    <source>
        <dbReference type="Pfam" id="PF00675"/>
    </source>
</evidence>
<dbReference type="InterPro" id="IPR011765">
    <property type="entry name" value="Pept_M16_N"/>
</dbReference>
<evidence type="ECO:0000256" key="2">
    <source>
        <dbReference type="RuleBase" id="RU004447"/>
    </source>
</evidence>
<evidence type="ECO:0000259" key="5">
    <source>
        <dbReference type="Pfam" id="PF05193"/>
    </source>
</evidence>
<comment type="caution">
    <text evidence="6">The sequence shown here is derived from an EMBL/GenBank/DDBJ whole genome shotgun (WGS) entry which is preliminary data.</text>
</comment>
<dbReference type="PROSITE" id="PS00143">
    <property type="entry name" value="INSULINASE"/>
    <property type="match status" value="1"/>
</dbReference>
<feature type="signal peptide" evidence="3">
    <location>
        <begin position="1"/>
        <end position="21"/>
    </location>
</feature>
<feature type="domain" description="Peptidase M16 N-terminal" evidence="4">
    <location>
        <begin position="42"/>
        <end position="182"/>
    </location>
</feature>
<evidence type="ECO:0000256" key="3">
    <source>
        <dbReference type="SAM" id="SignalP"/>
    </source>
</evidence>
<feature type="domain" description="Peptidase M16 C-terminal" evidence="5">
    <location>
        <begin position="191"/>
        <end position="368"/>
    </location>
</feature>
<dbReference type="GO" id="GO:0006508">
    <property type="term" value="P:proteolysis"/>
    <property type="evidence" value="ECO:0007669"/>
    <property type="project" value="InterPro"/>
</dbReference>
<dbReference type="AlphaFoldDB" id="A0A933IDL9"/>
<name>A0A933IDL9_UNCT6</name>
<dbReference type="Proteomes" id="UP000736328">
    <property type="component" value="Unassembled WGS sequence"/>
</dbReference>
<dbReference type="Pfam" id="PF05193">
    <property type="entry name" value="Peptidase_M16_C"/>
    <property type="match status" value="1"/>
</dbReference>
<dbReference type="Pfam" id="PF00675">
    <property type="entry name" value="Peptidase_M16"/>
    <property type="match status" value="1"/>
</dbReference>
<dbReference type="SUPFAM" id="SSF63411">
    <property type="entry name" value="LuxS/MPP-like metallohydrolase"/>
    <property type="match status" value="2"/>
</dbReference>
<dbReference type="Gene3D" id="3.30.830.10">
    <property type="entry name" value="Metalloenzyme, LuxS/M16 peptidase-like"/>
    <property type="match status" value="2"/>
</dbReference>
<keyword evidence="3" id="KW-0732">Signal</keyword>
<organism evidence="6 7">
    <name type="scientific">candidate division TA06 bacterium</name>
    <dbReference type="NCBI Taxonomy" id="2250710"/>
    <lineage>
        <taxon>Bacteria</taxon>
        <taxon>Bacteria division TA06</taxon>
    </lineage>
</organism>
<dbReference type="EMBL" id="JACQXR010000165">
    <property type="protein sequence ID" value="MBI4727872.1"/>
    <property type="molecule type" value="Genomic_DNA"/>
</dbReference>
<dbReference type="InterPro" id="IPR007863">
    <property type="entry name" value="Peptidase_M16_C"/>
</dbReference>
<dbReference type="InterPro" id="IPR001431">
    <property type="entry name" value="Pept_M16_Zn_BS"/>
</dbReference>
<evidence type="ECO:0000313" key="6">
    <source>
        <dbReference type="EMBL" id="MBI4727872.1"/>
    </source>
</evidence>
<protein>
    <submittedName>
        <fullName evidence="6">Insulinase family protein</fullName>
    </submittedName>
</protein>
<reference evidence="6" key="1">
    <citation type="submission" date="2020-07" db="EMBL/GenBank/DDBJ databases">
        <title>Huge and variable diversity of episymbiotic CPR bacteria and DPANN archaea in groundwater ecosystems.</title>
        <authorList>
            <person name="He C.Y."/>
            <person name="Keren R."/>
            <person name="Whittaker M."/>
            <person name="Farag I.F."/>
            <person name="Doudna J."/>
            <person name="Cate J.H.D."/>
            <person name="Banfield J.F."/>
        </authorList>
    </citation>
    <scope>NUCLEOTIDE SEQUENCE</scope>
    <source>
        <strain evidence="6">NC_groundwater_1520_Pr4_B-0.1um_53_5</strain>
    </source>
</reference>
<comment type="similarity">
    <text evidence="1 2">Belongs to the peptidase M16 family.</text>
</comment>
<dbReference type="GO" id="GO:0004222">
    <property type="term" value="F:metalloendopeptidase activity"/>
    <property type="evidence" value="ECO:0007669"/>
    <property type="project" value="InterPro"/>
</dbReference>
<proteinExistence type="inferred from homology"/>
<dbReference type="InterPro" id="IPR011249">
    <property type="entry name" value="Metalloenz_LuxS/M16"/>
</dbReference>
<dbReference type="PANTHER" id="PTHR11851">
    <property type="entry name" value="METALLOPROTEASE"/>
    <property type="match status" value="1"/>
</dbReference>
<dbReference type="PANTHER" id="PTHR11851:SF49">
    <property type="entry name" value="MITOCHONDRIAL-PROCESSING PEPTIDASE SUBUNIT ALPHA"/>
    <property type="match status" value="1"/>
</dbReference>
<feature type="chain" id="PRO_5037450257" evidence="3">
    <location>
        <begin position="22"/>
        <end position="442"/>
    </location>
</feature>
<gene>
    <name evidence="6" type="ORF">HY768_11775</name>
</gene>
<evidence type="ECO:0000256" key="1">
    <source>
        <dbReference type="ARBA" id="ARBA00007261"/>
    </source>
</evidence>
<evidence type="ECO:0000313" key="7">
    <source>
        <dbReference type="Proteomes" id="UP000736328"/>
    </source>
</evidence>
<dbReference type="InterPro" id="IPR050361">
    <property type="entry name" value="MPP/UQCRC_Complex"/>
</dbReference>